<protein>
    <recommendedName>
        <fullName evidence="2">DNA (cytosine-5-)-methyltransferase</fullName>
        <ecNumber evidence="2">2.1.1.37</ecNumber>
    </recommendedName>
</protein>
<name>A0AAJ7TI44_PETMA</name>
<dbReference type="GO" id="GO:0003886">
    <property type="term" value="F:DNA (cytosine-5-)-methyltransferase activity"/>
    <property type="evidence" value="ECO:0007669"/>
    <property type="project" value="UniProtKB-EC"/>
</dbReference>
<keyword evidence="11" id="KW-0539">Nucleus</keyword>
<dbReference type="GO" id="GO:0003677">
    <property type="term" value="F:DNA binding"/>
    <property type="evidence" value="ECO:0007669"/>
    <property type="project" value="UniProtKB-KW"/>
</dbReference>
<dbReference type="EC" id="2.1.1.37" evidence="2"/>
<dbReference type="InterPro" id="IPR040552">
    <property type="entry name" value="DNMT3_ADD_GATA1-like"/>
</dbReference>
<dbReference type="GO" id="GO:0032259">
    <property type="term" value="P:methylation"/>
    <property type="evidence" value="ECO:0007669"/>
    <property type="project" value="UniProtKB-KW"/>
</dbReference>
<keyword evidence="4 12" id="KW-0489">Methyltransferase</keyword>
<dbReference type="PROSITE" id="PS50812">
    <property type="entry name" value="PWWP"/>
    <property type="match status" value="1"/>
</dbReference>
<feature type="compositionally biased region" description="Acidic residues" evidence="13">
    <location>
        <begin position="417"/>
        <end position="448"/>
    </location>
</feature>
<feature type="compositionally biased region" description="Acidic residues" evidence="13">
    <location>
        <begin position="152"/>
        <end position="173"/>
    </location>
</feature>
<comment type="similarity">
    <text evidence="12">Belongs to the class I-like SAM-binding methyltransferase superfamily. C5-methyltransferase family.</text>
</comment>
<dbReference type="PROSITE" id="PS00094">
    <property type="entry name" value="C5_MTASE_1"/>
    <property type="match status" value="1"/>
</dbReference>
<evidence type="ECO:0000256" key="2">
    <source>
        <dbReference type="ARBA" id="ARBA00011975"/>
    </source>
</evidence>
<organism evidence="16 17">
    <name type="scientific">Petromyzon marinus</name>
    <name type="common">Sea lamprey</name>
    <dbReference type="NCBI Taxonomy" id="7757"/>
    <lineage>
        <taxon>Eukaryota</taxon>
        <taxon>Metazoa</taxon>
        <taxon>Chordata</taxon>
        <taxon>Craniata</taxon>
        <taxon>Vertebrata</taxon>
        <taxon>Cyclostomata</taxon>
        <taxon>Hyperoartia</taxon>
        <taxon>Petromyzontiformes</taxon>
        <taxon>Petromyzontidae</taxon>
        <taxon>Petromyzon</taxon>
    </lineage>
</organism>
<evidence type="ECO:0000256" key="1">
    <source>
        <dbReference type="ARBA" id="ARBA00004123"/>
    </source>
</evidence>
<dbReference type="SUPFAM" id="SSF63748">
    <property type="entry name" value="Tudor/PWWP/MBT"/>
    <property type="match status" value="1"/>
</dbReference>
<gene>
    <name evidence="17" type="primary">LOC116946479</name>
</gene>
<feature type="compositionally biased region" description="Basic and acidic residues" evidence="13">
    <location>
        <begin position="104"/>
        <end position="118"/>
    </location>
</feature>
<dbReference type="GO" id="GO:0005634">
    <property type="term" value="C:nucleus"/>
    <property type="evidence" value="ECO:0007669"/>
    <property type="project" value="UniProtKB-SubCell"/>
</dbReference>
<evidence type="ECO:0000259" key="14">
    <source>
        <dbReference type="PROSITE" id="PS50812"/>
    </source>
</evidence>
<feature type="active site" evidence="12">
    <location>
        <position position="914"/>
    </location>
</feature>
<dbReference type="SMART" id="SM00293">
    <property type="entry name" value="PWWP"/>
    <property type="match status" value="1"/>
</dbReference>
<proteinExistence type="inferred from homology"/>
<dbReference type="Gene3D" id="1.10.720.50">
    <property type="entry name" value="PWWP, helical domain"/>
    <property type="match status" value="1"/>
</dbReference>
<dbReference type="FunFam" id="3.40.50.150:FF:000008">
    <property type="entry name" value="DNA (Cytosine-5)-methyltransferase 3A isoform X1"/>
    <property type="match status" value="1"/>
</dbReference>
<reference evidence="17" key="1">
    <citation type="submission" date="2025-08" db="UniProtKB">
        <authorList>
            <consortium name="RefSeq"/>
        </authorList>
    </citation>
    <scope>IDENTIFICATION</scope>
    <source>
        <tissue evidence="17">Sperm</tissue>
    </source>
</reference>
<dbReference type="InterPro" id="IPR029063">
    <property type="entry name" value="SAM-dependent_MTases_sf"/>
</dbReference>
<dbReference type="Proteomes" id="UP001318040">
    <property type="component" value="Chromosome 27"/>
</dbReference>
<dbReference type="PROSITE" id="PS51533">
    <property type="entry name" value="ADD"/>
    <property type="match status" value="1"/>
</dbReference>
<dbReference type="PANTHER" id="PTHR23068:SF25">
    <property type="entry name" value="DNA (CYTOSINE-5)-METHYLTRANSFERASE DRM2"/>
    <property type="match status" value="1"/>
</dbReference>
<evidence type="ECO:0000256" key="5">
    <source>
        <dbReference type="ARBA" id="ARBA00022679"/>
    </source>
</evidence>
<evidence type="ECO:0000256" key="6">
    <source>
        <dbReference type="ARBA" id="ARBA00022691"/>
    </source>
</evidence>
<evidence type="ECO:0000256" key="11">
    <source>
        <dbReference type="ARBA" id="ARBA00023242"/>
    </source>
</evidence>
<keyword evidence="3" id="KW-0678">Repressor</keyword>
<evidence type="ECO:0000313" key="17">
    <source>
        <dbReference type="RefSeq" id="XP_032817291.1"/>
    </source>
</evidence>
<evidence type="ECO:0000256" key="8">
    <source>
        <dbReference type="ARBA" id="ARBA00022771"/>
    </source>
</evidence>
<dbReference type="Pfam" id="PF00855">
    <property type="entry name" value="PWWP"/>
    <property type="match status" value="1"/>
</dbReference>
<dbReference type="PANTHER" id="PTHR23068">
    <property type="entry name" value="DNA CYTOSINE-5- -METHYLTRANSFERASE 3-RELATED"/>
    <property type="match status" value="1"/>
</dbReference>
<dbReference type="InterPro" id="IPR018117">
    <property type="entry name" value="C5_DNA_meth_AS"/>
</dbReference>
<sequence length="1117" mass="122262">MKEEKDSGKTARACGMEDVGTASGSDCGLGRSGAGNRSSSSGGGGGGGARLKQEDTETLQEGGDAPDQVEDAASGGEVPGRTLRRRPQPCFHYQAGEPFHFRPRKQDILWLMKHEEKRQKRMATEPSGVRFRPRRSVSRPPLASLGTPPPPPDDDDADDADDDDADDDADDDVTAVNPVPKQPPSPPDSDAFPEDTGRPPDPAEGHRPERPRERSRVTSLALPSQLLLMRAQIDFTPPAPPAAAAAPPAAAAAAGSAGASVGAAAAPTAPPCDLREEELPHVCTATRAGKPSPPLLPLLAPPLLVLKRDSSSPPPVTPAPLLPITAKLEFPLPGEAPAPPTPDLVLLVPSKKLSPSPSDGKAVRAELSPPPLPPAKPDGNRPRLPTRLLPAVVKTGAGARKMSVPSLKPKPRAVALSDDDDDDDGCDGDDDDGADTDDGDAEDEEDAAGEVISDVSDVLVPPRGSPDVEPLRVSDGSAAPDAEDAERDAAKTPGEQQPQERGFAVGELVWGKIRGFSWWPGVLVSWEDTGQCCAAEDTRWVCWFGDCKFSLVAVDKLMPFSHFKENFNQQTYAKKLVYRKAIYQALQVASQRVNKVFPQPEESDTEPGLSLEERISPMMHWAMSGFPPKGAKGLVPLPEELESSKRKLQEIHLFAEEKRRSAKRQKLCAAIESLALLPREQIIQEVQEDIRTIEEICLSCGSPRICAQHPLFEGGICQSCQITFMECAYQYDDDGYQSYCSICCGGREVLMCGNINCFRCFCVECVDLLVGSGTAKTAIEEEPWRCFMCRPSLATCGLLNPRPDWPARLQHLFSNTHSQEFEPPKLYPPITPDHRRPIKVLSLFDGIATGLLVLKELGIRVERYVASEVCQDSINVGTVRHAGDITYIGDIRNLTYSNLQKWGPFDLVIGGSPCSDLSIVNPARKGLYEGTGRLFFEFYRLMNEAKPREGEERIFFWLFENVAAMGNNDKRDISRFLECNPVMIDAKDISAAHRARYFWGNLPGMNRPLAVTAVDKLELQDCLEHGRTARFSKIRTITTRSNSIKQGKDQHFPVMMNGREDILWSTEMERIFGFPVHYTDVSNMSRISRQRLLGRSWSVPVIRHLFAPLKDYFACTS</sequence>
<dbReference type="Pfam" id="PF21255">
    <property type="entry name" value="DNMT3_ADD_GATA1-like"/>
    <property type="match status" value="1"/>
</dbReference>
<keyword evidence="16" id="KW-1185">Reference proteome</keyword>
<feature type="region of interest" description="Disordered" evidence="13">
    <location>
        <begin position="330"/>
        <end position="501"/>
    </location>
</feature>
<dbReference type="SUPFAM" id="SSF53335">
    <property type="entry name" value="S-adenosyl-L-methionine-dependent methyltransferases"/>
    <property type="match status" value="1"/>
</dbReference>
<dbReference type="Pfam" id="PF17980">
    <property type="entry name" value="ADD_DNMT3"/>
    <property type="match status" value="1"/>
</dbReference>
<feature type="domain" description="PWWP" evidence="14">
    <location>
        <begin position="505"/>
        <end position="563"/>
    </location>
</feature>
<feature type="domain" description="PHD-type" evidence="15">
    <location>
        <begin position="685"/>
        <end position="818"/>
    </location>
</feature>
<dbReference type="Gene3D" id="2.30.30.140">
    <property type="match status" value="1"/>
</dbReference>
<dbReference type="GO" id="GO:0008270">
    <property type="term" value="F:zinc ion binding"/>
    <property type="evidence" value="ECO:0007669"/>
    <property type="project" value="UniProtKB-KW"/>
</dbReference>
<feature type="region of interest" description="Disordered" evidence="13">
    <location>
        <begin position="1"/>
        <end position="272"/>
    </location>
</feature>
<evidence type="ECO:0000256" key="4">
    <source>
        <dbReference type="ARBA" id="ARBA00022603"/>
    </source>
</evidence>
<keyword evidence="7" id="KW-0479">Metal-binding</keyword>
<dbReference type="InterPro" id="IPR049554">
    <property type="entry name" value="DNMT3_ADD_PHD"/>
</dbReference>
<evidence type="ECO:0000256" key="12">
    <source>
        <dbReference type="PROSITE-ProRule" id="PRU01016"/>
    </source>
</evidence>
<comment type="subcellular location">
    <subcellularLocation>
        <location evidence="1">Nucleus</location>
    </subcellularLocation>
</comment>
<keyword evidence="8" id="KW-0863">Zinc-finger</keyword>
<evidence type="ECO:0000259" key="15">
    <source>
        <dbReference type="PROSITE" id="PS51533"/>
    </source>
</evidence>
<evidence type="ECO:0000256" key="7">
    <source>
        <dbReference type="ARBA" id="ARBA00022723"/>
    </source>
</evidence>
<keyword evidence="5 12" id="KW-0808">Transferase</keyword>
<evidence type="ECO:0000256" key="13">
    <source>
        <dbReference type="SAM" id="MobiDB-lite"/>
    </source>
</evidence>
<dbReference type="PROSITE" id="PS51679">
    <property type="entry name" value="SAM_MT_C5"/>
    <property type="match status" value="1"/>
</dbReference>
<feature type="compositionally biased region" description="Low complexity" evidence="13">
    <location>
        <begin position="242"/>
        <end position="267"/>
    </location>
</feature>
<dbReference type="InterPro" id="IPR050390">
    <property type="entry name" value="C5-Methyltransferase"/>
</dbReference>
<accession>A0AAJ7TI44</accession>
<feature type="compositionally biased region" description="Basic and acidic residues" evidence="13">
    <location>
        <begin position="195"/>
        <end position="216"/>
    </location>
</feature>
<dbReference type="InterPro" id="IPR001525">
    <property type="entry name" value="C5_MeTfrase"/>
</dbReference>
<dbReference type="RefSeq" id="XP_032817291.1">
    <property type="nucleotide sequence ID" value="XM_032961400.1"/>
</dbReference>
<dbReference type="AlphaFoldDB" id="A0AAJ7TI44"/>
<dbReference type="Pfam" id="PF00145">
    <property type="entry name" value="DNA_methylase"/>
    <property type="match status" value="1"/>
</dbReference>
<dbReference type="InterPro" id="IPR025766">
    <property type="entry name" value="ADD"/>
</dbReference>
<dbReference type="InterPro" id="IPR000313">
    <property type="entry name" value="PWWP_dom"/>
</dbReference>
<evidence type="ECO:0000256" key="9">
    <source>
        <dbReference type="ARBA" id="ARBA00022833"/>
    </source>
</evidence>
<evidence type="ECO:0000313" key="16">
    <source>
        <dbReference type="Proteomes" id="UP001318040"/>
    </source>
</evidence>
<feature type="compositionally biased region" description="Low complexity" evidence="13">
    <location>
        <begin position="343"/>
        <end position="359"/>
    </location>
</feature>
<evidence type="ECO:0000256" key="10">
    <source>
        <dbReference type="ARBA" id="ARBA00023125"/>
    </source>
</evidence>
<keyword evidence="9" id="KW-0862">Zinc</keyword>
<keyword evidence="10" id="KW-0238">DNA-binding</keyword>
<dbReference type="Gene3D" id="3.40.50.150">
    <property type="entry name" value="Vaccinia Virus protein VP39"/>
    <property type="match status" value="2"/>
</dbReference>
<evidence type="ECO:0000256" key="3">
    <source>
        <dbReference type="ARBA" id="ARBA00022491"/>
    </source>
</evidence>
<keyword evidence="6 12" id="KW-0949">S-adenosyl-L-methionine</keyword>